<accession>A0A380KZC3</accession>
<dbReference type="Pfam" id="PF13416">
    <property type="entry name" value="SBP_bac_8"/>
    <property type="match status" value="1"/>
</dbReference>
<evidence type="ECO:0000256" key="2">
    <source>
        <dbReference type="ARBA" id="ARBA00008520"/>
    </source>
</evidence>
<evidence type="ECO:0000256" key="4">
    <source>
        <dbReference type="ARBA" id="ARBA00022729"/>
    </source>
</evidence>
<evidence type="ECO:0000256" key="3">
    <source>
        <dbReference type="ARBA" id="ARBA00022448"/>
    </source>
</evidence>
<dbReference type="OrthoDB" id="383937at2"/>
<dbReference type="EMBL" id="UHFR01000005">
    <property type="protein sequence ID" value="SUN76434.1"/>
    <property type="molecule type" value="Genomic_DNA"/>
</dbReference>
<keyword evidence="4" id="KW-0732">Signal</keyword>
<dbReference type="STRING" id="1123307.GCA_000380065_00718"/>
<keyword evidence="6" id="KW-1185">Reference proteome</keyword>
<organism evidence="5 6">
    <name type="scientific">Streptococcus massiliensis</name>
    <dbReference type="NCBI Taxonomy" id="313439"/>
    <lineage>
        <taxon>Bacteria</taxon>
        <taxon>Bacillati</taxon>
        <taxon>Bacillota</taxon>
        <taxon>Bacilli</taxon>
        <taxon>Lactobacillales</taxon>
        <taxon>Streptococcaceae</taxon>
        <taxon>Streptococcus</taxon>
    </lineage>
</organism>
<dbReference type="InterPro" id="IPR006059">
    <property type="entry name" value="SBP"/>
</dbReference>
<evidence type="ECO:0000256" key="1">
    <source>
        <dbReference type="ARBA" id="ARBA00004196"/>
    </source>
</evidence>
<evidence type="ECO:0000313" key="6">
    <source>
        <dbReference type="Proteomes" id="UP000254634"/>
    </source>
</evidence>
<name>A0A380KZC3_9STRE</name>
<reference evidence="5" key="1">
    <citation type="submission" date="2018-06" db="EMBL/GenBank/DDBJ databases">
        <authorList>
            <consortium name="Pathogen Informatics"/>
            <person name="Doyle S."/>
        </authorList>
    </citation>
    <scope>NUCLEOTIDE SEQUENCE [LARGE SCALE GENOMIC DNA]</scope>
    <source>
        <strain evidence="5">NCTC13765</strain>
    </source>
</reference>
<protein>
    <submittedName>
        <fullName evidence="5">Putative sugar-binding periplasmic protein</fullName>
    </submittedName>
</protein>
<dbReference type="AlphaFoldDB" id="A0A380KZC3"/>
<comment type="subcellular location">
    <subcellularLocation>
        <location evidence="1">Cell envelope</location>
    </subcellularLocation>
</comment>
<evidence type="ECO:0000313" key="5">
    <source>
        <dbReference type="EMBL" id="SUN76434.1"/>
    </source>
</evidence>
<dbReference type="SUPFAM" id="SSF53850">
    <property type="entry name" value="Periplasmic binding protein-like II"/>
    <property type="match status" value="1"/>
</dbReference>
<comment type="similarity">
    <text evidence="2">Belongs to the bacterial solute-binding protein 1 family.</text>
</comment>
<dbReference type="GO" id="GO:0030313">
    <property type="term" value="C:cell envelope"/>
    <property type="evidence" value="ECO:0007669"/>
    <property type="project" value="UniProtKB-SubCell"/>
</dbReference>
<dbReference type="Gene3D" id="3.40.190.10">
    <property type="entry name" value="Periplasmic binding protein-like II"/>
    <property type="match status" value="1"/>
</dbReference>
<gene>
    <name evidence="5" type="ORF">NCTC13765_00924</name>
</gene>
<dbReference type="PANTHER" id="PTHR43649">
    <property type="entry name" value="ARABINOSE-BINDING PROTEIN-RELATED"/>
    <property type="match status" value="1"/>
</dbReference>
<dbReference type="InterPro" id="IPR050490">
    <property type="entry name" value="Bact_solute-bd_prot1"/>
</dbReference>
<proteinExistence type="inferred from homology"/>
<dbReference type="PANTHER" id="PTHR43649:SF31">
    <property type="entry name" value="SN-GLYCEROL-3-PHOSPHATE-BINDING PERIPLASMIC PROTEIN UGPB"/>
    <property type="match status" value="1"/>
</dbReference>
<keyword evidence="3" id="KW-0813">Transport</keyword>
<dbReference type="Proteomes" id="UP000254634">
    <property type="component" value="Unassembled WGS sequence"/>
</dbReference>
<sequence>MIRLGIYAGSSWSVPNSRSNRVLEHAIQRFEKSHPNVKISYETGIPKENYSNWLADRVVKGEQPDIFMVPEEDFSLLANSHALLPLDDLLEHSSKDFYGAALAAGTYQGHSYALPFESNPVMMCVNKDLLEKNGIPVPQAGWTLDDFYRLSQQLTKDTNGDGVLDQYGSTDYTWQEALVAYGGSLLKNGHLMLDSPEMRRSRTFVSRLTQLNQKYQVNSKDFDEGKVAFYPMTLAQYRTYKPYPYHISKYSSFSWTCIPMPSDKAGSNATQVSTSLFAISSRANHLAEVKEFLKLLCLDEKTQGELFEKSQGMSVLPSVMKSPATSNLLKADDFGADSLTAERLDAMMTGAVSSIQAGLSSQELEQINYLINESLTYPTSDTSLSEIQKKIEEEPGTK</sequence>